<organism evidence="1 2">
    <name type="scientific">Delftia phage PhiW-14</name>
    <name type="common">Deftia acidovorans bacteriophage phiW-14</name>
    <dbReference type="NCBI Taxonomy" id="665032"/>
    <lineage>
        <taxon>Viruses</taxon>
        <taxon>Duplodnaviria</taxon>
        <taxon>Heunggongvirae</taxon>
        <taxon>Uroviricota</taxon>
        <taxon>Caudoviricetes</taxon>
        <taxon>Ionavirus</taxon>
        <taxon>Ionavirus W14</taxon>
    </lineage>
</organism>
<accession>C9DGF8</accession>
<reference evidence="2" key="1">
    <citation type="submission" date="2009-07" db="EMBL/GenBank/DDBJ databases">
        <authorList>
            <person name="Kropinski A.M."/>
            <person name="Villegas A."/>
            <person name="Lingohr E.J."/>
        </authorList>
    </citation>
    <scope>NUCLEOTIDE SEQUENCE [LARGE SCALE GENOMIC DNA]</scope>
</reference>
<organismHost>
    <name type="scientific">Delftia acidovorans</name>
    <name type="common">Pseudomonas acidovorans</name>
    <name type="synonym">Comamonas acidovorans</name>
    <dbReference type="NCBI Taxonomy" id="80866"/>
</organismHost>
<proteinExistence type="predicted"/>
<dbReference type="GeneID" id="8684135"/>
<keyword evidence="2" id="KW-1185">Reference proteome</keyword>
<dbReference type="RefSeq" id="YP_003359041.1">
    <property type="nucleotide sequence ID" value="NC_013697.1"/>
</dbReference>
<dbReference type="KEGG" id="vg:8684135"/>
<evidence type="ECO:0008006" key="3">
    <source>
        <dbReference type="Google" id="ProtNLM"/>
    </source>
</evidence>
<evidence type="ECO:0000313" key="2">
    <source>
        <dbReference type="Proteomes" id="UP000008986"/>
    </source>
</evidence>
<evidence type="ECO:0000313" key="1">
    <source>
        <dbReference type="EMBL" id="ACV50209.1"/>
    </source>
</evidence>
<gene>
    <name evidence="1" type="primary">187</name>
</gene>
<sequence>MKYTDEQLIQAGRKAKIKGANGLDIMTRPEAKYAMKNSLPLSMVRAFADQLPALPPEWTLVSHSLPSDRVDVLIGYWYQDTYLKGDPWVWATGVGMLIPDRNPCFEHGVRWHTGGLGCSHSQVYAWMPIPTPPPREQPKVYEQRVKRNRKKT</sequence>
<protein>
    <recommendedName>
        <fullName evidence="3">DUF551 domain-containing protein</fullName>
    </recommendedName>
</protein>
<name>C9DGF8_BPW14</name>
<dbReference type="EMBL" id="GQ357915">
    <property type="protein sequence ID" value="ACV50209.1"/>
    <property type="molecule type" value="Genomic_DNA"/>
</dbReference>
<dbReference type="Proteomes" id="UP000008986">
    <property type="component" value="Segment"/>
</dbReference>